<dbReference type="EnsemblMetazoa" id="HelroT90040">
    <property type="protein sequence ID" value="HelroP90040"/>
    <property type="gene ID" value="HelroG90040"/>
</dbReference>
<evidence type="ECO:0000313" key="10">
    <source>
        <dbReference type="Proteomes" id="UP000015101"/>
    </source>
</evidence>
<proteinExistence type="predicted"/>
<keyword evidence="3 6" id="KW-0238">DNA-binding</keyword>
<dbReference type="Pfam" id="PF00250">
    <property type="entry name" value="Forkhead"/>
    <property type="match status" value="1"/>
</dbReference>
<dbReference type="GO" id="GO:0003700">
    <property type="term" value="F:DNA-binding transcription factor activity"/>
    <property type="evidence" value="ECO:0007669"/>
    <property type="project" value="InterPro"/>
</dbReference>
<dbReference type="InterPro" id="IPR047119">
    <property type="entry name" value="FOXN2/3-like"/>
</dbReference>
<dbReference type="RefSeq" id="XP_009029822.1">
    <property type="nucleotide sequence ID" value="XM_009031574.1"/>
</dbReference>
<keyword evidence="2" id="KW-0805">Transcription regulation</keyword>
<dbReference type="Proteomes" id="UP000015101">
    <property type="component" value="Unassembled WGS sequence"/>
</dbReference>
<dbReference type="InParanoid" id="T1G7K2"/>
<dbReference type="SUPFAM" id="SSF46785">
    <property type="entry name" value="Winged helix' DNA-binding domain"/>
    <property type="match status" value="1"/>
</dbReference>
<gene>
    <name evidence="9" type="primary">20217049</name>
    <name evidence="8" type="ORF">HELRODRAFT_90040</name>
</gene>
<dbReference type="STRING" id="6412.T1G7K2"/>
<dbReference type="CDD" id="cd20031">
    <property type="entry name" value="FH_FOXN2-like"/>
    <property type="match status" value="1"/>
</dbReference>
<organism evidence="9 10">
    <name type="scientific">Helobdella robusta</name>
    <name type="common">Californian leech</name>
    <dbReference type="NCBI Taxonomy" id="6412"/>
    <lineage>
        <taxon>Eukaryota</taxon>
        <taxon>Metazoa</taxon>
        <taxon>Spiralia</taxon>
        <taxon>Lophotrochozoa</taxon>
        <taxon>Annelida</taxon>
        <taxon>Clitellata</taxon>
        <taxon>Hirudinea</taxon>
        <taxon>Rhynchobdellida</taxon>
        <taxon>Glossiphoniidae</taxon>
        <taxon>Helobdella</taxon>
    </lineage>
</organism>
<reference evidence="10" key="1">
    <citation type="submission" date="2012-12" db="EMBL/GenBank/DDBJ databases">
        <authorList>
            <person name="Hellsten U."/>
            <person name="Grimwood J."/>
            <person name="Chapman J.A."/>
            <person name="Shapiro H."/>
            <person name="Aerts A."/>
            <person name="Otillar R.P."/>
            <person name="Terry A.Y."/>
            <person name="Boore J.L."/>
            <person name="Simakov O."/>
            <person name="Marletaz F."/>
            <person name="Cho S.-J."/>
            <person name="Edsinger-Gonzales E."/>
            <person name="Havlak P."/>
            <person name="Kuo D.-H."/>
            <person name="Larsson T."/>
            <person name="Lv J."/>
            <person name="Arendt D."/>
            <person name="Savage R."/>
            <person name="Osoegawa K."/>
            <person name="de Jong P."/>
            <person name="Lindberg D.R."/>
            <person name="Seaver E.C."/>
            <person name="Weisblat D.A."/>
            <person name="Putnam N.H."/>
            <person name="Grigoriev I.V."/>
            <person name="Rokhsar D.S."/>
        </authorList>
    </citation>
    <scope>NUCLEOTIDE SEQUENCE</scope>
</reference>
<evidence type="ECO:0000256" key="3">
    <source>
        <dbReference type="ARBA" id="ARBA00023125"/>
    </source>
</evidence>
<feature type="DNA-binding region" description="Fork-head" evidence="6">
    <location>
        <begin position="5"/>
        <end position="86"/>
    </location>
</feature>
<evidence type="ECO:0000256" key="4">
    <source>
        <dbReference type="ARBA" id="ARBA00023163"/>
    </source>
</evidence>
<dbReference type="PROSITE" id="PS00657">
    <property type="entry name" value="FORK_HEAD_1"/>
    <property type="match status" value="1"/>
</dbReference>
<dbReference type="Gene3D" id="1.10.10.10">
    <property type="entry name" value="Winged helix-like DNA-binding domain superfamily/Winged helix DNA-binding domain"/>
    <property type="match status" value="1"/>
</dbReference>
<dbReference type="SMART" id="SM00339">
    <property type="entry name" value="FH"/>
    <property type="match status" value="1"/>
</dbReference>
<evidence type="ECO:0000256" key="6">
    <source>
        <dbReference type="PROSITE-ProRule" id="PRU00089"/>
    </source>
</evidence>
<dbReference type="EMBL" id="KB097673">
    <property type="protein sequence ID" value="ESN92024.1"/>
    <property type="molecule type" value="Genomic_DNA"/>
</dbReference>
<dbReference type="eggNOG" id="KOG2294">
    <property type="taxonomic scope" value="Eukaryota"/>
</dbReference>
<dbReference type="PROSITE" id="PS50039">
    <property type="entry name" value="FORK_HEAD_3"/>
    <property type="match status" value="1"/>
</dbReference>
<dbReference type="GO" id="GO:0005634">
    <property type="term" value="C:nucleus"/>
    <property type="evidence" value="ECO:0007669"/>
    <property type="project" value="UniProtKB-SubCell"/>
</dbReference>
<dbReference type="PROSITE" id="PS00658">
    <property type="entry name" value="FORK_HEAD_2"/>
    <property type="match status" value="1"/>
</dbReference>
<dbReference type="InterPro" id="IPR036388">
    <property type="entry name" value="WH-like_DNA-bd_sf"/>
</dbReference>
<protein>
    <recommendedName>
        <fullName evidence="7">Fork-head domain-containing protein</fullName>
    </recommendedName>
</protein>
<comment type="subcellular location">
    <subcellularLocation>
        <location evidence="1 6">Nucleus</location>
    </subcellularLocation>
</comment>
<evidence type="ECO:0000256" key="5">
    <source>
        <dbReference type="ARBA" id="ARBA00023242"/>
    </source>
</evidence>
<dbReference type="GO" id="GO:0043565">
    <property type="term" value="F:sequence-specific DNA binding"/>
    <property type="evidence" value="ECO:0007669"/>
    <property type="project" value="InterPro"/>
</dbReference>
<dbReference type="EMBL" id="AMQM01007815">
    <property type="status" value="NOT_ANNOTATED_CDS"/>
    <property type="molecule type" value="Genomic_DNA"/>
</dbReference>
<dbReference type="PANTHER" id="PTHR13962">
    <property type="entry name" value="FORKHEAD BOX PROTEIN N3-LIKE PROTEIN-RELATED"/>
    <property type="match status" value="1"/>
</dbReference>
<dbReference type="PRINTS" id="PR00053">
    <property type="entry name" value="FORKHEAD"/>
</dbReference>
<dbReference type="InterPro" id="IPR030456">
    <property type="entry name" value="TF_fork_head_CS_2"/>
</dbReference>
<keyword evidence="5 6" id="KW-0539">Nucleus</keyword>
<dbReference type="CTD" id="20217049"/>
<dbReference type="InterPro" id="IPR018122">
    <property type="entry name" value="TF_fork_head_CS_1"/>
</dbReference>
<name>T1G7K2_HELRO</name>
<reference evidence="9" key="3">
    <citation type="submission" date="2015-06" db="UniProtKB">
        <authorList>
            <consortium name="EnsemblMetazoa"/>
        </authorList>
    </citation>
    <scope>IDENTIFICATION</scope>
</reference>
<dbReference type="OrthoDB" id="5402974at2759"/>
<evidence type="ECO:0000313" key="8">
    <source>
        <dbReference type="EMBL" id="ESN92024.1"/>
    </source>
</evidence>
<sequence>MSENKPPFSFTIIIFMAIESSVHKKLPVKKIYDWVLDNFPYFRMVRSGWKNSIRHNLSLNKCFKKIGIEVGKKSQWCVDERCHSELVRAVSCLSFHPHINSSSYINSWGKVQLKTNFCDVINDNHRQSKRECHKEGVDDDCVDVCNGTDVQDGKMRQISNKGFFLLNLHHTSIITSSSSSYYIIIIVTSSSSHS</sequence>
<keyword evidence="10" id="KW-1185">Reference proteome</keyword>
<dbReference type="GeneID" id="20217049"/>
<dbReference type="InterPro" id="IPR001766">
    <property type="entry name" value="Fork_head_dom"/>
</dbReference>
<dbReference type="HOGENOM" id="CLU_1403890_0_0_1"/>
<dbReference type="AlphaFoldDB" id="T1G7K2"/>
<accession>T1G7K2</accession>
<evidence type="ECO:0000313" key="9">
    <source>
        <dbReference type="EnsemblMetazoa" id="HelroP90040"/>
    </source>
</evidence>
<evidence type="ECO:0000256" key="2">
    <source>
        <dbReference type="ARBA" id="ARBA00023015"/>
    </source>
</evidence>
<keyword evidence="4" id="KW-0804">Transcription</keyword>
<dbReference type="KEGG" id="hro:HELRODRAFT_90040"/>
<dbReference type="PANTHER" id="PTHR13962:SF22">
    <property type="entry name" value="FORKHEAD BOX PROTEIN N3-LIKE PROTEIN"/>
    <property type="match status" value="1"/>
</dbReference>
<evidence type="ECO:0000256" key="1">
    <source>
        <dbReference type="ARBA" id="ARBA00004123"/>
    </source>
</evidence>
<dbReference type="InterPro" id="IPR036390">
    <property type="entry name" value="WH_DNA-bd_sf"/>
</dbReference>
<evidence type="ECO:0000259" key="7">
    <source>
        <dbReference type="PROSITE" id="PS50039"/>
    </source>
</evidence>
<reference evidence="8 10" key="2">
    <citation type="journal article" date="2013" name="Nature">
        <title>Insights into bilaterian evolution from three spiralian genomes.</title>
        <authorList>
            <person name="Simakov O."/>
            <person name="Marletaz F."/>
            <person name="Cho S.J."/>
            <person name="Edsinger-Gonzales E."/>
            <person name="Havlak P."/>
            <person name="Hellsten U."/>
            <person name="Kuo D.H."/>
            <person name="Larsson T."/>
            <person name="Lv J."/>
            <person name="Arendt D."/>
            <person name="Savage R."/>
            <person name="Osoegawa K."/>
            <person name="de Jong P."/>
            <person name="Grimwood J."/>
            <person name="Chapman J.A."/>
            <person name="Shapiro H."/>
            <person name="Aerts A."/>
            <person name="Otillar R.P."/>
            <person name="Terry A.Y."/>
            <person name="Boore J.L."/>
            <person name="Grigoriev I.V."/>
            <person name="Lindberg D.R."/>
            <person name="Seaver E.C."/>
            <person name="Weisblat D.A."/>
            <person name="Putnam N.H."/>
            <person name="Rokhsar D.S."/>
        </authorList>
    </citation>
    <scope>NUCLEOTIDE SEQUENCE</scope>
</reference>
<feature type="domain" description="Fork-head" evidence="7">
    <location>
        <begin position="5"/>
        <end position="86"/>
    </location>
</feature>